<feature type="region of interest" description="Disordered" evidence="3">
    <location>
        <begin position="179"/>
        <end position="208"/>
    </location>
</feature>
<comment type="subcellular location">
    <subcellularLocation>
        <location evidence="2">Cell membrane</location>
        <topology evidence="2">Multi-pass membrane protein</topology>
    </subcellularLocation>
</comment>
<evidence type="ECO:0000256" key="2">
    <source>
        <dbReference type="RuleBase" id="RU004429"/>
    </source>
</evidence>
<dbReference type="EMBL" id="CP080034">
    <property type="protein sequence ID" value="QYC11287.1"/>
    <property type="molecule type" value="Genomic_DNA"/>
</dbReference>
<dbReference type="GO" id="GO:0016491">
    <property type="term" value="F:oxidoreductase activity"/>
    <property type="evidence" value="ECO:0007669"/>
    <property type="project" value="UniProtKB-KW"/>
</dbReference>
<feature type="transmembrane region" description="Helical" evidence="2">
    <location>
        <begin position="56"/>
        <end position="78"/>
    </location>
</feature>
<dbReference type="RefSeq" id="WP_219353900.1">
    <property type="nucleotide sequence ID" value="NZ_CP080034.1"/>
</dbReference>
<evidence type="ECO:0000256" key="1">
    <source>
        <dbReference type="ARBA" id="ARBA00005698"/>
    </source>
</evidence>
<comment type="catalytic activity">
    <reaction evidence="2">
        <text>a quinone + NADH + 5 H(+)(in) = a quinol + NAD(+) + 4 H(+)(out)</text>
        <dbReference type="Rhea" id="RHEA:57888"/>
        <dbReference type="ChEBI" id="CHEBI:15378"/>
        <dbReference type="ChEBI" id="CHEBI:24646"/>
        <dbReference type="ChEBI" id="CHEBI:57540"/>
        <dbReference type="ChEBI" id="CHEBI:57945"/>
        <dbReference type="ChEBI" id="CHEBI:132124"/>
    </reaction>
</comment>
<keyword evidence="2" id="KW-0874">Quinone</keyword>
<dbReference type="NCBIfam" id="NF005164">
    <property type="entry name" value="PRK06638.1-4"/>
    <property type="match status" value="1"/>
</dbReference>
<feature type="transmembrane region" description="Helical" evidence="2">
    <location>
        <begin position="6"/>
        <end position="24"/>
    </location>
</feature>
<sequence length="208" mass="22444">MLQSIAFFLLAAVATVSGLLVVTARNPVHSVLWLILAFFSSAGLFVLLGAEFLAMLLVVVYVGAVAVLFLFVVMMLDVDFVKLREGYARYLPFGAIISGVLLAEMIMVSVAVVQGGATNGRTGPVEPSLDVTNVQAIGRVLYTDYIYFFQAAGIVLLIAMIGAITLTLRHKPHIKRQNITDQVNRDRNKSVEVKSAQSGQGVSAEELL</sequence>
<keyword evidence="2" id="KW-0812">Transmembrane</keyword>
<name>A0ABX8TJ71_9CAUL</name>
<keyword evidence="2" id="KW-1133">Transmembrane helix</keyword>
<dbReference type="PANTHER" id="PTHR33269">
    <property type="entry name" value="NADH-UBIQUINONE OXIDOREDUCTASE CHAIN 6"/>
    <property type="match status" value="1"/>
</dbReference>
<gene>
    <name evidence="4" type="ORF">KWG56_04650</name>
</gene>
<comment type="function">
    <text evidence="2">NDH-1 shuttles electrons from NADH, via FMN and iron-sulfur (Fe-S) centers, to quinones in the respiratory chain. Couples the redox reaction to proton translocation (for every two electrons transferred, four hydrogen ions are translocated across the cytoplasmic membrane), and thus conserves the redox energy in a proton gradient.</text>
</comment>
<dbReference type="Proteomes" id="UP000824334">
    <property type="component" value="Chromosome"/>
</dbReference>
<dbReference type="EC" id="7.1.1.-" evidence="2"/>
<accession>A0ABX8TJ71</accession>
<feature type="transmembrane region" description="Helical" evidence="2">
    <location>
        <begin position="31"/>
        <end position="50"/>
    </location>
</feature>
<reference evidence="4 5" key="1">
    <citation type="submission" date="2021-07" db="EMBL/GenBank/DDBJ databases">
        <title>Isolation and characterization of bacteria from a gold mining with a capacity of golden bioaccumulation.</title>
        <authorList>
            <person name="Yang X.J."/>
        </authorList>
    </citation>
    <scope>NUCLEOTIDE SEQUENCE [LARGE SCALE GENOMIC DNA]</scope>
    <source>
        <strain evidence="4 5">Au29</strain>
    </source>
</reference>
<comment type="similarity">
    <text evidence="1 2">Belongs to the complex I subunit 6 family.</text>
</comment>
<evidence type="ECO:0000313" key="5">
    <source>
        <dbReference type="Proteomes" id="UP000824334"/>
    </source>
</evidence>
<dbReference type="GeneID" id="94374542"/>
<feature type="compositionally biased region" description="Basic and acidic residues" evidence="3">
    <location>
        <begin position="183"/>
        <end position="192"/>
    </location>
</feature>
<dbReference type="Pfam" id="PF00499">
    <property type="entry name" value="Oxidored_q3"/>
    <property type="match status" value="1"/>
</dbReference>
<dbReference type="InterPro" id="IPR001457">
    <property type="entry name" value="NADH_UbQ/plastoQ_OxRdtase_su6"/>
</dbReference>
<protein>
    <recommendedName>
        <fullName evidence="2">NADH-quinone oxidoreductase subunit J</fullName>
        <ecNumber evidence="2">7.1.1.-</ecNumber>
    </recommendedName>
</protein>
<keyword evidence="2" id="KW-0472">Membrane</keyword>
<keyword evidence="5" id="KW-1185">Reference proteome</keyword>
<keyword evidence="2" id="KW-1003">Cell membrane</keyword>
<evidence type="ECO:0000313" key="4">
    <source>
        <dbReference type="EMBL" id="QYC11287.1"/>
    </source>
</evidence>
<evidence type="ECO:0000256" key="3">
    <source>
        <dbReference type="SAM" id="MobiDB-lite"/>
    </source>
</evidence>
<organism evidence="4 5">
    <name type="scientific">Brevundimonas nasdae</name>
    <dbReference type="NCBI Taxonomy" id="172043"/>
    <lineage>
        <taxon>Bacteria</taxon>
        <taxon>Pseudomonadati</taxon>
        <taxon>Pseudomonadota</taxon>
        <taxon>Alphaproteobacteria</taxon>
        <taxon>Caulobacterales</taxon>
        <taxon>Caulobacteraceae</taxon>
        <taxon>Brevundimonas</taxon>
    </lineage>
</organism>
<feature type="transmembrane region" description="Helical" evidence="2">
    <location>
        <begin position="145"/>
        <end position="168"/>
    </location>
</feature>
<feature type="transmembrane region" description="Helical" evidence="2">
    <location>
        <begin position="90"/>
        <end position="113"/>
    </location>
</feature>
<dbReference type="PANTHER" id="PTHR33269:SF17">
    <property type="entry name" value="NADH-UBIQUINONE OXIDOREDUCTASE CHAIN 6"/>
    <property type="match status" value="1"/>
</dbReference>
<proteinExistence type="inferred from homology"/>
<keyword evidence="2" id="KW-0520">NAD</keyword>
<keyword evidence="4" id="KW-0560">Oxidoreductase</keyword>